<feature type="compositionally biased region" description="Acidic residues" evidence="1">
    <location>
        <begin position="291"/>
        <end position="318"/>
    </location>
</feature>
<feature type="compositionally biased region" description="Basic and acidic residues" evidence="1">
    <location>
        <begin position="71"/>
        <end position="82"/>
    </location>
</feature>
<feature type="compositionally biased region" description="Basic and acidic residues" evidence="1">
    <location>
        <begin position="267"/>
        <end position="277"/>
    </location>
</feature>
<feature type="compositionally biased region" description="Polar residues" evidence="1">
    <location>
        <begin position="1"/>
        <end position="17"/>
    </location>
</feature>
<accession>A0A4S8M9G5</accession>
<feature type="compositionally biased region" description="Polar residues" evidence="1">
    <location>
        <begin position="96"/>
        <end position="114"/>
    </location>
</feature>
<evidence type="ECO:0000313" key="2">
    <source>
        <dbReference type="EMBL" id="THU99034.1"/>
    </source>
</evidence>
<name>A0A4S8M9G5_DENBC</name>
<dbReference type="AlphaFoldDB" id="A0A4S8M9G5"/>
<gene>
    <name evidence="2" type="ORF">K435DRAFT_856004</name>
</gene>
<evidence type="ECO:0000313" key="3">
    <source>
        <dbReference type="Proteomes" id="UP000297245"/>
    </source>
</evidence>
<evidence type="ECO:0000256" key="1">
    <source>
        <dbReference type="SAM" id="MobiDB-lite"/>
    </source>
</evidence>
<dbReference type="Proteomes" id="UP000297245">
    <property type="component" value="Unassembled WGS sequence"/>
</dbReference>
<feature type="region of interest" description="Disordered" evidence="1">
    <location>
        <begin position="1"/>
        <end position="120"/>
    </location>
</feature>
<dbReference type="OrthoDB" id="3271097at2759"/>
<sequence length="318" mass="35358">MSKCNTQSALTQSTANDNAAVAPRKTTKRKQNENDIEDETEETSPKEGASNLSPPNTTKTSKKKKTAQGDTADRTKSSDQHRHGTNKGASTKKTKNPSQASNKNQGTMASTPSDNVDEGSADYWKSQFLKLQAQQKANENQPLAESTRADTSTEAIEAIPKPKGEAGSKKNGYVLQEAVGLMDNDELYNNFLAFIRNNQARAGIQLNKTYKFQDLSAVHRLCRLTEKELPYFNEQRFPNFWPVTEALKQSLKNYNKNLIAKKKKAAEKRAEAAKNDDPDVISDSDSHGEKSEDEFDGNGNKDEDEDENEEEEEDEDSV</sequence>
<keyword evidence="3" id="KW-1185">Reference proteome</keyword>
<dbReference type="EMBL" id="ML179125">
    <property type="protein sequence ID" value="THU99034.1"/>
    <property type="molecule type" value="Genomic_DNA"/>
</dbReference>
<protein>
    <submittedName>
        <fullName evidence="2">Uncharacterized protein</fullName>
    </submittedName>
</protein>
<proteinExistence type="predicted"/>
<organism evidence="2 3">
    <name type="scientific">Dendrothele bispora (strain CBS 962.96)</name>
    <dbReference type="NCBI Taxonomy" id="1314807"/>
    <lineage>
        <taxon>Eukaryota</taxon>
        <taxon>Fungi</taxon>
        <taxon>Dikarya</taxon>
        <taxon>Basidiomycota</taxon>
        <taxon>Agaricomycotina</taxon>
        <taxon>Agaricomycetes</taxon>
        <taxon>Agaricomycetidae</taxon>
        <taxon>Agaricales</taxon>
        <taxon>Agaricales incertae sedis</taxon>
        <taxon>Dendrothele</taxon>
    </lineage>
</organism>
<feature type="region of interest" description="Disordered" evidence="1">
    <location>
        <begin position="133"/>
        <end position="152"/>
    </location>
</feature>
<reference evidence="2 3" key="1">
    <citation type="journal article" date="2019" name="Nat. Ecol. Evol.">
        <title>Megaphylogeny resolves global patterns of mushroom evolution.</title>
        <authorList>
            <person name="Varga T."/>
            <person name="Krizsan K."/>
            <person name="Foldi C."/>
            <person name="Dima B."/>
            <person name="Sanchez-Garcia M."/>
            <person name="Sanchez-Ramirez S."/>
            <person name="Szollosi G.J."/>
            <person name="Szarkandi J.G."/>
            <person name="Papp V."/>
            <person name="Albert L."/>
            <person name="Andreopoulos W."/>
            <person name="Angelini C."/>
            <person name="Antonin V."/>
            <person name="Barry K.W."/>
            <person name="Bougher N.L."/>
            <person name="Buchanan P."/>
            <person name="Buyck B."/>
            <person name="Bense V."/>
            <person name="Catcheside P."/>
            <person name="Chovatia M."/>
            <person name="Cooper J."/>
            <person name="Damon W."/>
            <person name="Desjardin D."/>
            <person name="Finy P."/>
            <person name="Geml J."/>
            <person name="Haridas S."/>
            <person name="Hughes K."/>
            <person name="Justo A."/>
            <person name="Karasinski D."/>
            <person name="Kautmanova I."/>
            <person name="Kiss B."/>
            <person name="Kocsube S."/>
            <person name="Kotiranta H."/>
            <person name="LaButti K.M."/>
            <person name="Lechner B.E."/>
            <person name="Liimatainen K."/>
            <person name="Lipzen A."/>
            <person name="Lukacs Z."/>
            <person name="Mihaltcheva S."/>
            <person name="Morgado L.N."/>
            <person name="Niskanen T."/>
            <person name="Noordeloos M.E."/>
            <person name="Ohm R.A."/>
            <person name="Ortiz-Santana B."/>
            <person name="Ovrebo C."/>
            <person name="Racz N."/>
            <person name="Riley R."/>
            <person name="Savchenko A."/>
            <person name="Shiryaev A."/>
            <person name="Soop K."/>
            <person name="Spirin V."/>
            <person name="Szebenyi C."/>
            <person name="Tomsovsky M."/>
            <person name="Tulloss R.E."/>
            <person name="Uehling J."/>
            <person name="Grigoriev I.V."/>
            <person name="Vagvolgyi C."/>
            <person name="Papp T."/>
            <person name="Martin F.M."/>
            <person name="Miettinen O."/>
            <person name="Hibbett D.S."/>
            <person name="Nagy L.G."/>
        </authorList>
    </citation>
    <scope>NUCLEOTIDE SEQUENCE [LARGE SCALE GENOMIC DNA]</scope>
    <source>
        <strain evidence="2 3">CBS 962.96</strain>
    </source>
</reference>
<feature type="region of interest" description="Disordered" evidence="1">
    <location>
        <begin position="265"/>
        <end position="318"/>
    </location>
</feature>